<dbReference type="InterPro" id="IPR012677">
    <property type="entry name" value="Nucleotide-bd_a/b_plait_sf"/>
</dbReference>
<name>A0ABR4NXQ8_9SACH</name>
<feature type="region of interest" description="Disordered" evidence="2">
    <location>
        <begin position="1"/>
        <end position="37"/>
    </location>
</feature>
<dbReference type="Gene3D" id="3.30.70.330">
    <property type="match status" value="1"/>
</dbReference>
<dbReference type="SMART" id="SM00360">
    <property type="entry name" value="RRM"/>
    <property type="match status" value="1"/>
</dbReference>
<evidence type="ECO:0000256" key="1">
    <source>
        <dbReference type="PROSITE-ProRule" id="PRU00176"/>
    </source>
</evidence>
<dbReference type="PROSITE" id="PS50102">
    <property type="entry name" value="RRM"/>
    <property type="match status" value="1"/>
</dbReference>
<dbReference type="InterPro" id="IPR035979">
    <property type="entry name" value="RBD_domain_sf"/>
</dbReference>
<organism evidence="4 5">
    <name type="scientific">Nakaseomyces bracarensis</name>
    <dbReference type="NCBI Taxonomy" id="273131"/>
    <lineage>
        <taxon>Eukaryota</taxon>
        <taxon>Fungi</taxon>
        <taxon>Dikarya</taxon>
        <taxon>Ascomycota</taxon>
        <taxon>Saccharomycotina</taxon>
        <taxon>Saccharomycetes</taxon>
        <taxon>Saccharomycetales</taxon>
        <taxon>Saccharomycetaceae</taxon>
        <taxon>Nakaseomyces</taxon>
    </lineage>
</organism>
<comment type="caution">
    <text evidence="4">The sequence shown here is derived from an EMBL/GenBank/DDBJ whole genome shotgun (WGS) entry which is preliminary data.</text>
</comment>
<keyword evidence="5" id="KW-1185">Reference proteome</keyword>
<gene>
    <name evidence="4" type="ORF">RNJ44_03644</name>
</gene>
<proteinExistence type="predicted"/>
<dbReference type="Pfam" id="PF00076">
    <property type="entry name" value="RRM_1"/>
    <property type="match status" value="1"/>
</dbReference>
<dbReference type="InterPro" id="IPR000504">
    <property type="entry name" value="RRM_dom"/>
</dbReference>
<reference evidence="4 5" key="1">
    <citation type="submission" date="2024-05" db="EMBL/GenBank/DDBJ databases">
        <title>Long read based assembly of the Candida bracarensis genome reveals expanded adhesin content.</title>
        <authorList>
            <person name="Marcet-Houben M."/>
            <person name="Ksiezopolska E."/>
            <person name="Gabaldon T."/>
        </authorList>
    </citation>
    <scope>NUCLEOTIDE SEQUENCE [LARGE SCALE GENOMIC DNA]</scope>
    <source>
        <strain evidence="4 5">CBM6</strain>
    </source>
</reference>
<sequence length="113" mass="13410">MSRKPVAKKRRFHDDDKVNKRRKVAEPKNTLHVSNLNEKTNTKKLRYSLYMLFSIYGEVLKVQLNFRRLRSQAFVTMRTTEEATLAKASLDKELFFNKELQVEFSNNNTVQLE</sequence>
<evidence type="ECO:0000256" key="2">
    <source>
        <dbReference type="SAM" id="MobiDB-lite"/>
    </source>
</evidence>
<evidence type="ECO:0000313" key="4">
    <source>
        <dbReference type="EMBL" id="KAL3233604.1"/>
    </source>
</evidence>
<evidence type="ECO:0000259" key="3">
    <source>
        <dbReference type="PROSITE" id="PS50102"/>
    </source>
</evidence>
<feature type="compositionally biased region" description="Basic residues" evidence="2">
    <location>
        <begin position="1"/>
        <end position="11"/>
    </location>
</feature>
<keyword evidence="1" id="KW-0694">RNA-binding</keyword>
<feature type="domain" description="RRM" evidence="3">
    <location>
        <begin position="29"/>
        <end position="107"/>
    </location>
</feature>
<evidence type="ECO:0000313" key="5">
    <source>
        <dbReference type="Proteomes" id="UP001623330"/>
    </source>
</evidence>
<protein>
    <recommendedName>
        <fullName evidence="3">RRM domain-containing protein</fullName>
    </recommendedName>
</protein>
<dbReference type="SUPFAM" id="SSF54928">
    <property type="entry name" value="RNA-binding domain, RBD"/>
    <property type="match status" value="1"/>
</dbReference>
<dbReference type="EMBL" id="JBEVYD010000004">
    <property type="protein sequence ID" value="KAL3233604.1"/>
    <property type="molecule type" value="Genomic_DNA"/>
</dbReference>
<accession>A0ABR4NXQ8</accession>
<dbReference type="Proteomes" id="UP001623330">
    <property type="component" value="Unassembled WGS sequence"/>
</dbReference>